<dbReference type="Proteomes" id="UP001521222">
    <property type="component" value="Unassembled WGS sequence"/>
</dbReference>
<organism evidence="1 2">
    <name type="scientific">Nothophoma quercina</name>
    <dbReference type="NCBI Taxonomy" id="749835"/>
    <lineage>
        <taxon>Eukaryota</taxon>
        <taxon>Fungi</taxon>
        <taxon>Dikarya</taxon>
        <taxon>Ascomycota</taxon>
        <taxon>Pezizomycotina</taxon>
        <taxon>Dothideomycetes</taxon>
        <taxon>Pleosporomycetidae</taxon>
        <taxon>Pleosporales</taxon>
        <taxon>Pleosporineae</taxon>
        <taxon>Didymellaceae</taxon>
        <taxon>Nothophoma</taxon>
    </lineage>
</organism>
<proteinExistence type="predicted"/>
<accession>A0ABR3R4F6</accession>
<gene>
    <name evidence="1" type="ORF">SLS59_006321</name>
</gene>
<name>A0ABR3R4F6_9PLEO</name>
<comment type="caution">
    <text evidence="1">The sequence shown here is derived from an EMBL/GenBank/DDBJ whole genome shotgun (WGS) entry which is preliminary data.</text>
</comment>
<protein>
    <submittedName>
        <fullName evidence="1">Uncharacterized protein</fullName>
    </submittedName>
</protein>
<reference evidence="1 2" key="1">
    <citation type="submission" date="2024-02" db="EMBL/GenBank/DDBJ databases">
        <title>De novo assembly and annotation of 12 fungi associated with fruit tree decline syndrome in Ontario, Canada.</title>
        <authorList>
            <person name="Sulman M."/>
            <person name="Ellouze W."/>
            <person name="Ilyukhin E."/>
        </authorList>
    </citation>
    <scope>NUCLEOTIDE SEQUENCE [LARGE SCALE GENOMIC DNA]</scope>
    <source>
        <strain evidence="1 2">M97-236</strain>
    </source>
</reference>
<dbReference type="EMBL" id="JAKIXB020000020">
    <property type="protein sequence ID" value="KAL1599304.1"/>
    <property type="molecule type" value="Genomic_DNA"/>
</dbReference>
<keyword evidence="2" id="KW-1185">Reference proteome</keyword>
<evidence type="ECO:0000313" key="2">
    <source>
        <dbReference type="Proteomes" id="UP001521222"/>
    </source>
</evidence>
<sequence>MRYDNWDVILFPEDSNIPVQEYKTACYFSRDEDGHELPTLRTYIGSLKPEAPFRISIHHWGPPKPSSLIQEVQRKAGTKIVFAVQVIIDNTKL</sequence>
<evidence type="ECO:0000313" key="1">
    <source>
        <dbReference type="EMBL" id="KAL1599304.1"/>
    </source>
</evidence>